<protein>
    <submittedName>
        <fullName evidence="3">Uncharacterized protein</fullName>
    </submittedName>
</protein>
<gene>
    <name evidence="3" type="ORF">G5C60_49965</name>
</gene>
<keyword evidence="2" id="KW-0472">Membrane</keyword>
<reference evidence="3 4" key="1">
    <citation type="submission" date="2020-02" db="EMBL/GenBank/DDBJ databases">
        <title>Whole-genome analyses of novel actinobacteria.</title>
        <authorList>
            <person name="Sahin N."/>
            <person name="Gencbay T."/>
        </authorList>
    </citation>
    <scope>NUCLEOTIDE SEQUENCE [LARGE SCALE GENOMIC DNA]</scope>
    <source>
        <strain evidence="3 4">HC44</strain>
    </source>
</reference>
<evidence type="ECO:0000313" key="4">
    <source>
        <dbReference type="Proteomes" id="UP000472335"/>
    </source>
</evidence>
<keyword evidence="2" id="KW-0812">Transmembrane</keyword>
<accession>A0A6G4VNY8</accession>
<feature type="compositionally biased region" description="Low complexity" evidence="1">
    <location>
        <begin position="64"/>
        <end position="77"/>
    </location>
</feature>
<feature type="region of interest" description="Disordered" evidence="1">
    <location>
        <begin position="43"/>
        <end position="144"/>
    </location>
</feature>
<feature type="compositionally biased region" description="Pro residues" evidence="1">
    <location>
        <begin position="48"/>
        <end position="63"/>
    </location>
</feature>
<evidence type="ECO:0000313" key="3">
    <source>
        <dbReference type="EMBL" id="NGO15494.1"/>
    </source>
</evidence>
<feature type="compositionally biased region" description="Gly residues" evidence="1">
    <location>
        <begin position="78"/>
        <end position="111"/>
    </location>
</feature>
<feature type="compositionally biased region" description="Low complexity" evidence="1">
    <location>
        <begin position="172"/>
        <end position="187"/>
    </location>
</feature>
<evidence type="ECO:0000256" key="2">
    <source>
        <dbReference type="SAM" id="Phobius"/>
    </source>
</evidence>
<keyword evidence="2" id="KW-1133">Transmembrane helix</keyword>
<feature type="transmembrane region" description="Helical" evidence="2">
    <location>
        <begin position="17"/>
        <end position="35"/>
    </location>
</feature>
<name>A0A6G4VNY8_9ACTN</name>
<comment type="caution">
    <text evidence="3">The sequence shown here is derived from an EMBL/GenBank/DDBJ whole genome shotgun (WGS) entry which is preliminary data.</text>
</comment>
<dbReference type="Proteomes" id="UP000472335">
    <property type="component" value="Unassembled WGS sequence"/>
</dbReference>
<organism evidence="3 4">
    <name type="scientific">Streptomyces scabichelini</name>
    <dbReference type="NCBI Taxonomy" id="2711217"/>
    <lineage>
        <taxon>Bacteria</taxon>
        <taxon>Bacillati</taxon>
        <taxon>Actinomycetota</taxon>
        <taxon>Actinomycetes</taxon>
        <taxon>Kitasatosporales</taxon>
        <taxon>Streptomycetaceae</taxon>
        <taxon>Streptomyces</taxon>
    </lineage>
</organism>
<dbReference type="AlphaFoldDB" id="A0A6G4VNY8"/>
<sequence length="213" mass="20447">MPLFRRADWPRDHRDEVVAGVLVGAVVIVLGYASGIGATTPDSARAVAPPPLPPATSAPPAPAPADSAPGAVQPGGQVPVGGGVLPGGMGELPVGGGGHAGHGSTGGAGSGHGHDGDGTNPPGPKPPGSARPEPPGDSGDTSCEDGEVRLVRPLLTGVAGLGGQLLDIIGNTGETGTDATGTDDASAPEPQPSPCVGLATPEVTPKVTPEVTP</sequence>
<dbReference type="EMBL" id="JAAKZY010000406">
    <property type="protein sequence ID" value="NGO15494.1"/>
    <property type="molecule type" value="Genomic_DNA"/>
</dbReference>
<proteinExistence type="predicted"/>
<keyword evidence="4" id="KW-1185">Reference proteome</keyword>
<feature type="compositionally biased region" description="Pro residues" evidence="1">
    <location>
        <begin position="121"/>
        <end position="135"/>
    </location>
</feature>
<feature type="region of interest" description="Disordered" evidence="1">
    <location>
        <begin position="169"/>
        <end position="213"/>
    </location>
</feature>
<evidence type="ECO:0000256" key="1">
    <source>
        <dbReference type="SAM" id="MobiDB-lite"/>
    </source>
</evidence>